<dbReference type="Pfam" id="PF01590">
    <property type="entry name" value="GAF"/>
    <property type="match status" value="1"/>
</dbReference>
<dbReference type="Pfam" id="PF02518">
    <property type="entry name" value="HATPase_c"/>
    <property type="match status" value="1"/>
</dbReference>
<dbReference type="InterPro" id="IPR005467">
    <property type="entry name" value="His_kinase_dom"/>
</dbReference>
<evidence type="ECO:0000259" key="6">
    <source>
        <dbReference type="PROSITE" id="PS50109"/>
    </source>
</evidence>
<dbReference type="SMART" id="SM00387">
    <property type="entry name" value="HATPase_c"/>
    <property type="match status" value="1"/>
</dbReference>
<comment type="catalytic activity">
    <reaction evidence="1">
        <text>ATP + protein L-histidine = ADP + protein N-phospho-L-histidine.</text>
        <dbReference type="EC" id="2.7.13.3"/>
    </reaction>
</comment>
<dbReference type="SUPFAM" id="SSF55781">
    <property type="entry name" value="GAF domain-like"/>
    <property type="match status" value="1"/>
</dbReference>
<keyword evidence="8" id="KW-1185">Reference proteome</keyword>
<dbReference type="EC" id="2.7.13.3" evidence="2"/>
<dbReference type="EMBL" id="BSRI01000002">
    <property type="protein sequence ID" value="GLV56663.1"/>
    <property type="molecule type" value="Genomic_DNA"/>
</dbReference>
<feature type="domain" description="Histidine kinase" evidence="6">
    <location>
        <begin position="201"/>
        <end position="433"/>
    </location>
</feature>
<evidence type="ECO:0000256" key="3">
    <source>
        <dbReference type="ARBA" id="ARBA00022553"/>
    </source>
</evidence>
<keyword evidence="4" id="KW-0418">Kinase</keyword>
<evidence type="ECO:0000256" key="4">
    <source>
        <dbReference type="ARBA" id="ARBA00022777"/>
    </source>
</evidence>
<evidence type="ECO:0000256" key="1">
    <source>
        <dbReference type="ARBA" id="ARBA00000085"/>
    </source>
</evidence>
<organism evidence="7 8">
    <name type="scientific">Dictyobacter halimunensis</name>
    <dbReference type="NCBI Taxonomy" id="3026934"/>
    <lineage>
        <taxon>Bacteria</taxon>
        <taxon>Bacillati</taxon>
        <taxon>Chloroflexota</taxon>
        <taxon>Ktedonobacteria</taxon>
        <taxon>Ktedonobacterales</taxon>
        <taxon>Dictyobacteraceae</taxon>
        <taxon>Dictyobacter</taxon>
    </lineage>
</organism>
<dbReference type="InterPro" id="IPR004358">
    <property type="entry name" value="Sig_transdc_His_kin-like_C"/>
</dbReference>
<dbReference type="SUPFAM" id="SSF47384">
    <property type="entry name" value="Homodimeric domain of signal transducing histidine kinase"/>
    <property type="match status" value="1"/>
</dbReference>
<dbReference type="InterPro" id="IPR003594">
    <property type="entry name" value="HATPase_dom"/>
</dbReference>
<evidence type="ECO:0000256" key="2">
    <source>
        <dbReference type="ARBA" id="ARBA00012438"/>
    </source>
</evidence>
<dbReference type="InterPro" id="IPR036890">
    <property type="entry name" value="HATPase_C_sf"/>
</dbReference>
<dbReference type="Gene3D" id="1.10.287.130">
    <property type="match status" value="1"/>
</dbReference>
<sequence>MIDAIAQVPYHLELPLPEETPLLSPAILLIAQQLVDVIWQVLECQHVTLWAPGAATGHIYYITGSGLTAEQENYRWEAVGPAILSEVFDDSTIALLYANQEVQISTEQMRLPATAPPDYGPGMLLVVPLFLTQQLSGILSVKKAGVASVYTLEDVALIKTVAAQAMLIIEGLHYLQAQSEKRNAAVLMHEIHRLSNDFLTLAAHELRTPLTTIKGNIQVAERRLNRFKPVATGQSLGITGYLEQIQQPLDSATEGARVQQRIINAIVDDARLQVGMFQLSKKDCDLLALLREVVFEHQHSDPMHSIVLDMPPMEQAIPVVADPERIKQVVATYLENALLSSPTDRPVMVRLRAEENMIHVSVHDEGAGIPVKEQECLWDRFYRGKGSAVQQELDLSMGLGFFLCKAFIEHHQGSVGVQSEPGHGATFWFTLPL</sequence>
<dbReference type="SUPFAM" id="SSF55874">
    <property type="entry name" value="ATPase domain of HSP90 chaperone/DNA topoisomerase II/histidine kinase"/>
    <property type="match status" value="1"/>
</dbReference>
<dbReference type="Gene3D" id="3.30.565.10">
    <property type="entry name" value="Histidine kinase-like ATPase, C-terminal domain"/>
    <property type="match status" value="1"/>
</dbReference>
<dbReference type="PROSITE" id="PS50109">
    <property type="entry name" value="HIS_KIN"/>
    <property type="match status" value="1"/>
</dbReference>
<keyword evidence="4" id="KW-0808">Transferase</keyword>
<comment type="caution">
    <text evidence="7">The sequence shown here is derived from an EMBL/GenBank/DDBJ whole genome shotgun (WGS) entry which is preliminary data.</text>
</comment>
<evidence type="ECO:0000313" key="7">
    <source>
        <dbReference type="EMBL" id="GLV56663.1"/>
    </source>
</evidence>
<dbReference type="Proteomes" id="UP001344906">
    <property type="component" value="Unassembled WGS sequence"/>
</dbReference>
<dbReference type="PANTHER" id="PTHR43547">
    <property type="entry name" value="TWO-COMPONENT HISTIDINE KINASE"/>
    <property type="match status" value="1"/>
</dbReference>
<name>A0ABQ6FVU5_9CHLR</name>
<dbReference type="PANTHER" id="PTHR43547:SF2">
    <property type="entry name" value="HYBRID SIGNAL TRANSDUCTION HISTIDINE KINASE C"/>
    <property type="match status" value="1"/>
</dbReference>
<dbReference type="InterPro" id="IPR036097">
    <property type="entry name" value="HisK_dim/P_sf"/>
</dbReference>
<keyword evidence="3" id="KW-0597">Phosphoprotein</keyword>
<dbReference type="CDD" id="cd00082">
    <property type="entry name" value="HisKA"/>
    <property type="match status" value="1"/>
</dbReference>
<evidence type="ECO:0000313" key="8">
    <source>
        <dbReference type="Proteomes" id="UP001344906"/>
    </source>
</evidence>
<gene>
    <name evidence="7" type="ORF">KDH_35020</name>
</gene>
<dbReference type="Gene3D" id="3.30.450.40">
    <property type="match status" value="1"/>
</dbReference>
<dbReference type="InterPro" id="IPR029016">
    <property type="entry name" value="GAF-like_dom_sf"/>
</dbReference>
<evidence type="ECO:0000256" key="5">
    <source>
        <dbReference type="ARBA" id="ARBA00023012"/>
    </source>
</evidence>
<dbReference type="PRINTS" id="PR00344">
    <property type="entry name" value="BCTRLSENSOR"/>
</dbReference>
<dbReference type="InterPro" id="IPR003661">
    <property type="entry name" value="HisK_dim/P_dom"/>
</dbReference>
<proteinExistence type="predicted"/>
<accession>A0ABQ6FVU5</accession>
<protein>
    <recommendedName>
        <fullName evidence="2">histidine kinase</fullName>
        <ecNumber evidence="2">2.7.13.3</ecNumber>
    </recommendedName>
</protein>
<reference evidence="7 8" key="1">
    <citation type="submission" date="2023-02" db="EMBL/GenBank/DDBJ databases">
        <title>Dictyobacter halimunensis sp. nov., a new member of the class Ktedonobacteria from forest soil in a geothermal area.</title>
        <authorList>
            <person name="Rachmania M.K."/>
            <person name="Ningsih F."/>
            <person name="Sakai Y."/>
            <person name="Yabe S."/>
            <person name="Yokota A."/>
            <person name="Sjamsuridzal W."/>
        </authorList>
    </citation>
    <scope>NUCLEOTIDE SEQUENCE [LARGE SCALE GENOMIC DNA]</scope>
    <source>
        <strain evidence="7 8">S3.2.2.5</strain>
    </source>
</reference>
<keyword evidence="5" id="KW-0902">Two-component regulatory system</keyword>
<dbReference type="CDD" id="cd00075">
    <property type="entry name" value="HATPase"/>
    <property type="match status" value="1"/>
</dbReference>
<dbReference type="Pfam" id="PF00512">
    <property type="entry name" value="HisKA"/>
    <property type="match status" value="1"/>
</dbReference>
<dbReference type="InterPro" id="IPR003018">
    <property type="entry name" value="GAF"/>
</dbReference>
<dbReference type="SMART" id="SM00388">
    <property type="entry name" value="HisKA"/>
    <property type="match status" value="1"/>
</dbReference>